<reference evidence="2 3" key="1">
    <citation type="submission" date="2019-09" db="EMBL/GenBank/DDBJ databases">
        <title>Taxonomy of Antarctic Massilia spp.: description of Massilia rubra sp. nov., Massilia aquatica sp. nov., Massilia mucilaginosa sp. nov., Massilia frigida sp. nov. isolated from streams, lakes and regoliths.</title>
        <authorList>
            <person name="Holochova P."/>
            <person name="Sedlacek I."/>
            <person name="Kralova S."/>
            <person name="Maslanova I."/>
            <person name="Busse H.-J."/>
            <person name="Stankova E."/>
            <person name="Vrbovska V."/>
            <person name="Kovarovic V."/>
            <person name="Bartak M."/>
            <person name="Svec P."/>
            <person name="Pantucek R."/>
        </authorList>
    </citation>
    <scope>NUCLEOTIDE SEQUENCE [LARGE SCALE GENOMIC DNA]</scope>
    <source>
        <strain evidence="2 3">CCM 8693</strain>
    </source>
</reference>
<comment type="caution">
    <text evidence="2">The sequence shown here is derived from an EMBL/GenBank/DDBJ whole genome shotgun (WGS) entry which is preliminary data.</text>
</comment>
<keyword evidence="1" id="KW-1133">Transmembrane helix</keyword>
<evidence type="ECO:0000313" key="2">
    <source>
        <dbReference type="EMBL" id="NHZ44034.1"/>
    </source>
</evidence>
<keyword evidence="1" id="KW-0812">Transmembrane</keyword>
<proteinExistence type="predicted"/>
<feature type="transmembrane region" description="Helical" evidence="1">
    <location>
        <begin position="61"/>
        <end position="80"/>
    </location>
</feature>
<keyword evidence="3" id="KW-1185">Reference proteome</keyword>
<dbReference type="RefSeq" id="WP_167080358.1">
    <property type="nucleotide sequence ID" value="NZ_VVIW01000026.1"/>
</dbReference>
<dbReference type="InterPro" id="IPR018643">
    <property type="entry name" value="DUF2069_membrane"/>
</dbReference>
<dbReference type="Pfam" id="PF09842">
    <property type="entry name" value="DUF2069"/>
    <property type="match status" value="1"/>
</dbReference>
<accession>A0ABX0MCG5</accession>
<feature type="transmembrane region" description="Helical" evidence="1">
    <location>
        <begin position="7"/>
        <end position="25"/>
    </location>
</feature>
<dbReference type="EMBL" id="VVIW01000026">
    <property type="protein sequence ID" value="NHZ44034.1"/>
    <property type="molecule type" value="Genomic_DNA"/>
</dbReference>
<evidence type="ECO:0000256" key="1">
    <source>
        <dbReference type="SAM" id="Phobius"/>
    </source>
</evidence>
<gene>
    <name evidence="2" type="ORF">F1609_28285</name>
</gene>
<sequence>MQPPKYFHIGAIASLVILIAWLLAWETLVAPLRPGSWILALKVLPLLIPLGGVIKRDIYTLQWSSMVILLYFTEGVVRAWSDKLEVSRFMAMGEIVLVLVYFACALLYLRPYKKAAKKMAKELLEKVNSTKSTK</sequence>
<name>A0ABX0MCG5_9BURK</name>
<organism evidence="2 3">
    <name type="scientific">Massilia aquatica</name>
    <dbReference type="NCBI Taxonomy" id="2609000"/>
    <lineage>
        <taxon>Bacteria</taxon>
        <taxon>Pseudomonadati</taxon>
        <taxon>Pseudomonadota</taxon>
        <taxon>Betaproteobacteria</taxon>
        <taxon>Burkholderiales</taxon>
        <taxon>Oxalobacteraceae</taxon>
        <taxon>Telluria group</taxon>
        <taxon>Massilia</taxon>
    </lineage>
</organism>
<keyword evidence="1" id="KW-0472">Membrane</keyword>
<protein>
    <submittedName>
        <fullName evidence="2">DUF2069 domain-containing protein</fullName>
    </submittedName>
</protein>
<feature type="transmembrane region" description="Helical" evidence="1">
    <location>
        <begin position="37"/>
        <end position="54"/>
    </location>
</feature>
<dbReference type="Proteomes" id="UP000819052">
    <property type="component" value="Unassembled WGS sequence"/>
</dbReference>
<feature type="transmembrane region" description="Helical" evidence="1">
    <location>
        <begin position="86"/>
        <end position="109"/>
    </location>
</feature>
<evidence type="ECO:0000313" key="3">
    <source>
        <dbReference type="Proteomes" id="UP000819052"/>
    </source>
</evidence>